<proteinExistence type="predicted"/>
<dbReference type="InterPro" id="IPR012349">
    <property type="entry name" value="Split_barrel_FMN-bd"/>
</dbReference>
<name>A0A3T0N714_9RHOB</name>
<dbReference type="Pfam" id="PF01243">
    <property type="entry name" value="PNPOx_N"/>
    <property type="match status" value="1"/>
</dbReference>
<dbReference type="RefSeq" id="WP_127750408.1">
    <property type="nucleotide sequence ID" value="NZ_CP033219.1"/>
</dbReference>
<organism evidence="2 3">
    <name type="scientific">Parasedimentitalea marina</name>
    <dbReference type="NCBI Taxonomy" id="2483033"/>
    <lineage>
        <taxon>Bacteria</taxon>
        <taxon>Pseudomonadati</taxon>
        <taxon>Pseudomonadota</taxon>
        <taxon>Alphaproteobacteria</taxon>
        <taxon>Rhodobacterales</taxon>
        <taxon>Paracoccaceae</taxon>
        <taxon>Parasedimentitalea</taxon>
    </lineage>
</organism>
<evidence type="ECO:0000313" key="3">
    <source>
        <dbReference type="Proteomes" id="UP000283063"/>
    </source>
</evidence>
<accession>A0A3T0N714</accession>
<keyword evidence="3" id="KW-1185">Reference proteome</keyword>
<reference evidence="2 3" key="1">
    <citation type="submission" date="2018-10" db="EMBL/GenBank/DDBJ databases">
        <title>Parasedimentitalea marina sp. nov., a psychrophilic bacterium isolated from deep seawater of the New Britain Trench.</title>
        <authorList>
            <person name="Cao J."/>
        </authorList>
    </citation>
    <scope>NUCLEOTIDE SEQUENCE [LARGE SCALE GENOMIC DNA]</scope>
    <source>
        <strain evidence="2 3">W43</strain>
    </source>
</reference>
<protein>
    <submittedName>
        <fullName evidence="2">Pyridoxamine 5'-phosphate oxidase family protein</fullName>
    </submittedName>
</protein>
<evidence type="ECO:0000313" key="2">
    <source>
        <dbReference type="EMBL" id="AZV79820.1"/>
    </source>
</evidence>
<dbReference type="KEGG" id="sedi:EBB79_19360"/>
<sequence length="208" mass="23465">MYCVKEPITEHEQIREILGEEFASQTAKVIDHIDDHCRLWIERSPFLIVASSDAKGNTDASPKGDPAGFVKVLDAKTLAIPDRIGNHRGDTFFNLLENPSIGLIFIVPGRKEVIRINGQATIARDIELREMMKVNGHQPDLAIIVRVQEAFFHCGKSMIRSGMWQPDKWPSVDGLPSYAQALKDHGALPDHIEDLENRMSHNETDRLY</sequence>
<dbReference type="InterPro" id="IPR011576">
    <property type="entry name" value="Pyridox_Oxase_N"/>
</dbReference>
<dbReference type="Gene3D" id="2.30.110.10">
    <property type="entry name" value="Electron Transport, Fmn-binding Protein, Chain A"/>
    <property type="match status" value="1"/>
</dbReference>
<dbReference type="NCBIfam" id="TIGR04025">
    <property type="entry name" value="PPOX_FMN_DR2398"/>
    <property type="match status" value="1"/>
</dbReference>
<dbReference type="InterPro" id="IPR024029">
    <property type="entry name" value="Pyridox_Oxase_FMN-dep"/>
</dbReference>
<dbReference type="PANTHER" id="PTHR42815:SF2">
    <property type="entry name" value="FAD-BINDING, PUTATIVE (AFU_ORTHOLOGUE AFUA_6G07600)-RELATED"/>
    <property type="match status" value="1"/>
</dbReference>
<evidence type="ECO:0000259" key="1">
    <source>
        <dbReference type="Pfam" id="PF01243"/>
    </source>
</evidence>
<dbReference type="PANTHER" id="PTHR42815">
    <property type="entry name" value="FAD-BINDING, PUTATIVE (AFU_ORTHOLOGUE AFUA_6G07600)-RELATED"/>
    <property type="match status" value="1"/>
</dbReference>
<dbReference type="Proteomes" id="UP000283063">
    <property type="component" value="Chromosome"/>
</dbReference>
<dbReference type="AlphaFoldDB" id="A0A3T0N714"/>
<feature type="domain" description="Pyridoxamine 5'-phosphate oxidase N-terminal" evidence="1">
    <location>
        <begin position="33"/>
        <end position="153"/>
    </location>
</feature>
<dbReference type="EMBL" id="CP033219">
    <property type="protein sequence ID" value="AZV79820.1"/>
    <property type="molecule type" value="Genomic_DNA"/>
</dbReference>
<dbReference type="SUPFAM" id="SSF50475">
    <property type="entry name" value="FMN-binding split barrel"/>
    <property type="match status" value="1"/>
</dbReference>
<gene>
    <name evidence="2" type="ORF">EBB79_19360</name>
</gene>
<dbReference type="OrthoDB" id="9790331at2"/>